<evidence type="ECO:0000256" key="14">
    <source>
        <dbReference type="ARBA" id="ARBA00047211"/>
    </source>
</evidence>
<evidence type="ECO:0000256" key="12">
    <source>
        <dbReference type="ARBA" id="ARBA00047175"/>
    </source>
</evidence>
<reference evidence="21" key="1">
    <citation type="submission" date="2025-08" db="UniProtKB">
        <authorList>
            <consortium name="Ensembl"/>
        </authorList>
    </citation>
    <scope>IDENTIFICATION</scope>
</reference>
<dbReference type="STRING" id="94237.ENSMMOP00000011528"/>
<dbReference type="PIRSF" id="PIRSF001434">
    <property type="entry name" value="CGS"/>
    <property type="match status" value="1"/>
</dbReference>
<keyword evidence="7" id="KW-0028">Amino-acid biosynthesis</keyword>
<comment type="catalytic activity">
    <reaction evidence="15">
        <text>L-cysteine + H2O = hydrogen sulfide + pyruvate + NH4(+) + H(+)</text>
        <dbReference type="Rhea" id="RHEA:24931"/>
        <dbReference type="ChEBI" id="CHEBI:15361"/>
        <dbReference type="ChEBI" id="CHEBI:15377"/>
        <dbReference type="ChEBI" id="CHEBI:15378"/>
        <dbReference type="ChEBI" id="CHEBI:28938"/>
        <dbReference type="ChEBI" id="CHEBI:29919"/>
        <dbReference type="ChEBI" id="CHEBI:35235"/>
        <dbReference type="EC" id="4.4.1.1"/>
    </reaction>
    <physiologicalReaction direction="left-to-right" evidence="15">
        <dbReference type="Rhea" id="RHEA:24932"/>
    </physiologicalReaction>
</comment>
<dbReference type="FunFam" id="3.40.640.10:FF:000009">
    <property type="entry name" value="Cystathionine gamma-synthase homolog"/>
    <property type="match status" value="1"/>
</dbReference>
<sequence>MELKHAPDERSDVFAGFRAAFKSFATEAIHVGQEPEQWKSMAVVPPISLSTTFKQTEPGKHAGFEYSRSGNPTRNCLEKAVAALDGAKYSLALASGLAATVTVTHMLKAGDGIVCMDDVYGGTNRYFQRIAAEVGLEVSFADCTKPEKLKSALKANTKLVWIETPTNPMMKVVDIKACSELVHEHSKDIVVVVDNTFMSAYFQRPLALGADICMYSATKYMNGHSDVVMGLLSTNRDDLYERLKFLQNALGAVPSPFDCFLCNRGLKTLHLRMEQHFKNAMAAAKFLEANPRVERVIFPGLPSHPQHEVMKRQCTGCPGMITFYIKGNLEHASTFLSNLKMFAIAESLGGYESLAEHPAIMTHASVPESERRILGISDTLIRLSVGLEDEADIIEDLEQALAAAVNMTHHYSMFKRCHLTLKSGTAALNVSMCFFKLNLKSWLI</sequence>
<dbReference type="CDD" id="cd00614">
    <property type="entry name" value="CGS_like"/>
    <property type="match status" value="1"/>
</dbReference>
<organism evidence="21 22">
    <name type="scientific">Mola mola</name>
    <name type="common">Ocean sunfish</name>
    <name type="synonym">Tetraodon mola</name>
    <dbReference type="NCBI Taxonomy" id="94237"/>
    <lineage>
        <taxon>Eukaryota</taxon>
        <taxon>Metazoa</taxon>
        <taxon>Chordata</taxon>
        <taxon>Craniata</taxon>
        <taxon>Vertebrata</taxon>
        <taxon>Euteleostomi</taxon>
        <taxon>Actinopterygii</taxon>
        <taxon>Neopterygii</taxon>
        <taxon>Teleostei</taxon>
        <taxon>Neoteleostei</taxon>
        <taxon>Acanthomorphata</taxon>
        <taxon>Eupercaria</taxon>
        <taxon>Tetraodontiformes</taxon>
        <taxon>Molidae</taxon>
        <taxon>Mola</taxon>
    </lineage>
</organism>
<evidence type="ECO:0000256" key="8">
    <source>
        <dbReference type="ARBA" id="ARBA00029853"/>
    </source>
</evidence>
<evidence type="ECO:0000256" key="5">
    <source>
        <dbReference type="ARBA" id="ARBA00017343"/>
    </source>
</evidence>
<evidence type="ECO:0000256" key="6">
    <source>
        <dbReference type="ARBA" id="ARBA00022898"/>
    </source>
</evidence>
<dbReference type="GO" id="GO:0047982">
    <property type="term" value="F:homocysteine desulfhydrase activity"/>
    <property type="evidence" value="ECO:0007669"/>
    <property type="project" value="UniProtKB-EC"/>
</dbReference>
<evidence type="ECO:0000256" key="9">
    <source>
        <dbReference type="ARBA" id="ARBA00031772"/>
    </source>
</evidence>
<evidence type="ECO:0000256" key="4">
    <source>
        <dbReference type="ARBA" id="ARBA00012085"/>
    </source>
</evidence>
<evidence type="ECO:0000256" key="15">
    <source>
        <dbReference type="ARBA" id="ARBA00047376"/>
    </source>
</evidence>
<comment type="cofactor">
    <cofactor evidence="1 20">
        <name>pyridoxal 5'-phosphate</name>
        <dbReference type="ChEBI" id="CHEBI:597326"/>
    </cofactor>
</comment>
<accession>A0A3Q3WAR3</accession>
<evidence type="ECO:0000256" key="1">
    <source>
        <dbReference type="ARBA" id="ARBA00001933"/>
    </source>
</evidence>
<evidence type="ECO:0000256" key="11">
    <source>
        <dbReference type="ARBA" id="ARBA00046537"/>
    </source>
</evidence>
<evidence type="ECO:0000256" key="13">
    <source>
        <dbReference type="ARBA" id="ARBA00047199"/>
    </source>
</evidence>
<name>A0A3Q3WAR3_MOLML</name>
<reference evidence="21" key="2">
    <citation type="submission" date="2025-09" db="UniProtKB">
        <authorList>
            <consortium name="Ensembl"/>
        </authorList>
    </citation>
    <scope>IDENTIFICATION</scope>
</reference>
<evidence type="ECO:0000256" key="10">
    <source>
        <dbReference type="ARBA" id="ARBA00045076"/>
    </source>
</evidence>
<feature type="modified residue" description="N6-(pyridoxal phosphate)lysine" evidence="19">
    <location>
        <position position="219"/>
    </location>
</feature>
<dbReference type="GO" id="GO:0004123">
    <property type="term" value="F:cystathionine gamma-lyase activity"/>
    <property type="evidence" value="ECO:0007669"/>
    <property type="project" value="TreeGrafter"/>
</dbReference>
<proteinExistence type="inferred from homology"/>
<keyword evidence="7" id="KW-0198">Cysteine biosynthesis</keyword>
<evidence type="ECO:0000256" key="3">
    <source>
        <dbReference type="ARBA" id="ARBA00009077"/>
    </source>
</evidence>
<dbReference type="FunFam" id="3.90.1150.10:FF:000008">
    <property type="entry name" value="Cystathionine gamma-synthase"/>
    <property type="match status" value="1"/>
</dbReference>
<comment type="catalytic activity">
    <reaction evidence="10">
        <text>L-homoserine = 2-oxobutanoate + NH4(+)</text>
        <dbReference type="Rhea" id="RHEA:24923"/>
        <dbReference type="ChEBI" id="CHEBI:16763"/>
        <dbReference type="ChEBI" id="CHEBI:28938"/>
        <dbReference type="ChEBI" id="CHEBI:57476"/>
        <dbReference type="EC" id="4.4.1.1"/>
    </reaction>
    <physiologicalReaction direction="left-to-right" evidence="10">
        <dbReference type="Rhea" id="RHEA:24924"/>
    </physiologicalReaction>
</comment>
<dbReference type="SUPFAM" id="SSF53383">
    <property type="entry name" value="PLP-dependent transferases"/>
    <property type="match status" value="1"/>
</dbReference>
<evidence type="ECO:0000256" key="16">
    <source>
        <dbReference type="ARBA" id="ARBA00047477"/>
    </source>
</evidence>
<dbReference type="Pfam" id="PF01053">
    <property type="entry name" value="Cys_Met_Meta_PP"/>
    <property type="match status" value="1"/>
</dbReference>
<comment type="similarity">
    <text evidence="3 20">Belongs to the trans-sulfuration enzymes family.</text>
</comment>
<dbReference type="UniPathway" id="UPA00136">
    <property type="reaction ID" value="UER00202"/>
</dbReference>
<dbReference type="Proteomes" id="UP000261620">
    <property type="component" value="Unplaced"/>
</dbReference>
<dbReference type="GO" id="GO:0005737">
    <property type="term" value="C:cytoplasm"/>
    <property type="evidence" value="ECO:0007669"/>
    <property type="project" value="TreeGrafter"/>
</dbReference>
<protein>
    <recommendedName>
        <fullName evidence="5">Cystathionine gamma-lyase</fullName>
        <ecNumber evidence="4">4.4.1.1</ecNumber>
        <ecNumber evidence="12">4.4.1.2</ecNumber>
    </recommendedName>
    <alternativeName>
        <fullName evidence="14">Cysteine desulfhydrase</fullName>
    </alternativeName>
    <alternativeName>
        <fullName evidence="9">Cysteine-protein sulfhydrase</fullName>
    </alternativeName>
    <alternativeName>
        <fullName evidence="8">Gamma-cystathionase</fullName>
    </alternativeName>
    <alternativeName>
        <fullName evidence="13">Homocysteine desulfhydrase</fullName>
    </alternativeName>
</protein>
<evidence type="ECO:0000256" key="7">
    <source>
        <dbReference type="ARBA" id="ARBA00023192"/>
    </source>
</evidence>
<comment type="catalytic activity">
    <reaction evidence="16">
        <text>L,L-cystathionine + H2O = 2-oxobutanoate + L-cysteine + NH4(+)</text>
        <dbReference type="Rhea" id="RHEA:14005"/>
        <dbReference type="ChEBI" id="CHEBI:15377"/>
        <dbReference type="ChEBI" id="CHEBI:16763"/>
        <dbReference type="ChEBI" id="CHEBI:28938"/>
        <dbReference type="ChEBI" id="CHEBI:35235"/>
        <dbReference type="ChEBI" id="CHEBI:58161"/>
        <dbReference type="EC" id="4.4.1.1"/>
    </reaction>
    <physiologicalReaction direction="left-to-right" evidence="16">
        <dbReference type="Rhea" id="RHEA:14006"/>
    </physiologicalReaction>
</comment>
<dbReference type="GO" id="GO:0030170">
    <property type="term" value="F:pyridoxal phosphate binding"/>
    <property type="evidence" value="ECO:0007669"/>
    <property type="project" value="InterPro"/>
</dbReference>
<dbReference type="EC" id="4.4.1.1" evidence="4"/>
<evidence type="ECO:0000256" key="19">
    <source>
        <dbReference type="PIRSR" id="PIRSR001434-2"/>
    </source>
</evidence>
<comment type="catalytic activity">
    <reaction evidence="17">
        <text>L-selenocystathionine + H2O = L-selenocysteine + 2-oxobutanoate + NH4(+)</text>
        <dbReference type="Rhea" id="RHEA:31151"/>
        <dbReference type="ChEBI" id="CHEBI:15377"/>
        <dbReference type="ChEBI" id="CHEBI:16763"/>
        <dbReference type="ChEBI" id="CHEBI:28938"/>
        <dbReference type="ChEBI" id="CHEBI:57843"/>
        <dbReference type="ChEBI" id="CHEBI:62226"/>
    </reaction>
    <physiologicalReaction direction="left-to-right" evidence="17">
        <dbReference type="Rhea" id="RHEA:31152"/>
    </physiologicalReaction>
</comment>
<keyword evidence="6 19" id="KW-0663">Pyridoxal phosphate</keyword>
<evidence type="ECO:0000256" key="20">
    <source>
        <dbReference type="RuleBase" id="RU362118"/>
    </source>
</evidence>
<dbReference type="PANTHER" id="PTHR11808:SF15">
    <property type="entry name" value="CYSTATHIONINE GAMMA-LYASE"/>
    <property type="match status" value="1"/>
</dbReference>
<dbReference type="OMA" id="YKQDGVG"/>
<evidence type="ECO:0000313" key="22">
    <source>
        <dbReference type="Proteomes" id="UP000261620"/>
    </source>
</evidence>
<dbReference type="PROSITE" id="PS00868">
    <property type="entry name" value="CYS_MET_METAB_PP"/>
    <property type="match status" value="1"/>
</dbReference>
<evidence type="ECO:0000313" key="21">
    <source>
        <dbReference type="Ensembl" id="ENSMMOP00000011528.1"/>
    </source>
</evidence>
<dbReference type="InterPro" id="IPR015421">
    <property type="entry name" value="PyrdxlP-dep_Trfase_major"/>
</dbReference>
<dbReference type="EC" id="4.4.1.2" evidence="12"/>
<evidence type="ECO:0000256" key="17">
    <source>
        <dbReference type="ARBA" id="ARBA00048625"/>
    </source>
</evidence>
<evidence type="ECO:0000256" key="2">
    <source>
        <dbReference type="ARBA" id="ARBA00005038"/>
    </source>
</evidence>
<dbReference type="InterPro" id="IPR015424">
    <property type="entry name" value="PyrdxlP-dep_Trfase"/>
</dbReference>
<comment type="subunit">
    <text evidence="11">Homotetramer. Interacts with CALM in a calcium-dependent manner.</text>
</comment>
<evidence type="ECO:0000256" key="18">
    <source>
        <dbReference type="ARBA" id="ARBA00048780"/>
    </source>
</evidence>
<dbReference type="InterPro" id="IPR054542">
    <property type="entry name" value="Cys_met_metab_PP"/>
</dbReference>
<comment type="pathway">
    <text evidence="2">Amino-acid biosynthesis; L-cysteine biosynthesis; L-cysteine from L-homocysteine and L-serine: step 2/2.</text>
</comment>
<keyword evidence="22" id="KW-1185">Reference proteome</keyword>
<dbReference type="InterPro" id="IPR000277">
    <property type="entry name" value="Cys/Met-Metab_PyrdxlP-dep_enz"/>
</dbReference>
<dbReference type="Gene3D" id="3.90.1150.10">
    <property type="entry name" value="Aspartate Aminotransferase, domain 1"/>
    <property type="match status" value="1"/>
</dbReference>
<dbReference type="Gene3D" id="3.40.640.10">
    <property type="entry name" value="Type I PLP-dependent aspartate aminotransferase-like (Major domain)"/>
    <property type="match status" value="1"/>
</dbReference>
<dbReference type="PANTHER" id="PTHR11808">
    <property type="entry name" value="TRANS-SULFURATION ENZYME FAMILY MEMBER"/>
    <property type="match status" value="1"/>
</dbReference>
<dbReference type="AlphaFoldDB" id="A0A3Q3WAR3"/>
<dbReference type="InterPro" id="IPR015422">
    <property type="entry name" value="PyrdxlP-dep_Trfase_small"/>
</dbReference>
<comment type="catalytic activity">
    <reaction evidence="18">
        <text>L-homocysteine + H2O = 2-oxobutanoate + hydrogen sulfide + NH4(+) + H(+)</text>
        <dbReference type="Rhea" id="RHEA:14501"/>
        <dbReference type="ChEBI" id="CHEBI:15377"/>
        <dbReference type="ChEBI" id="CHEBI:15378"/>
        <dbReference type="ChEBI" id="CHEBI:16763"/>
        <dbReference type="ChEBI" id="CHEBI:28938"/>
        <dbReference type="ChEBI" id="CHEBI:29919"/>
        <dbReference type="ChEBI" id="CHEBI:58199"/>
        <dbReference type="EC" id="4.4.1.2"/>
    </reaction>
    <physiologicalReaction direction="left-to-right" evidence="18">
        <dbReference type="Rhea" id="RHEA:14502"/>
    </physiologicalReaction>
</comment>
<dbReference type="Ensembl" id="ENSMMOT00000011725.1">
    <property type="protein sequence ID" value="ENSMMOP00000011528.1"/>
    <property type="gene ID" value="ENSMMOG00000008874.1"/>
</dbReference>
<dbReference type="GO" id="GO:0019343">
    <property type="term" value="P:cysteine biosynthetic process via cystathionine"/>
    <property type="evidence" value="ECO:0007669"/>
    <property type="project" value="TreeGrafter"/>
</dbReference>
<dbReference type="GO" id="GO:0019346">
    <property type="term" value="P:transsulfuration"/>
    <property type="evidence" value="ECO:0007669"/>
    <property type="project" value="InterPro"/>
</dbReference>